<sequence length="109" mass="10354">MVVAVAAVGVGGEQGGGFIAGVDEGQVAGIVTEGVVVAQAVEADVVKAAGSYAAEGVVALCRLQTGVVGGDGVGGYSAARGTGGEQAGGEGCGQDMAYVVLLVVWVKTA</sequence>
<dbReference type="STRING" id="797473.HMPREF9080_00066"/>
<dbReference type="Proteomes" id="UP000004750">
    <property type="component" value="Unassembled WGS sequence"/>
</dbReference>
<comment type="caution">
    <text evidence="1">The sequence shown here is derived from an EMBL/GenBank/DDBJ whole genome shotgun (WGS) entry which is preliminary data.</text>
</comment>
<accession>G9ZBE3</accession>
<organism evidence="1 2">
    <name type="scientific">Cardiobacterium valvarum F0432</name>
    <dbReference type="NCBI Taxonomy" id="797473"/>
    <lineage>
        <taxon>Bacteria</taxon>
        <taxon>Pseudomonadati</taxon>
        <taxon>Pseudomonadota</taxon>
        <taxon>Gammaproteobacteria</taxon>
        <taxon>Cardiobacteriales</taxon>
        <taxon>Cardiobacteriaceae</taxon>
        <taxon>Cardiobacterium</taxon>
    </lineage>
</organism>
<evidence type="ECO:0000313" key="2">
    <source>
        <dbReference type="Proteomes" id="UP000004750"/>
    </source>
</evidence>
<evidence type="ECO:0000313" key="1">
    <source>
        <dbReference type="EMBL" id="EHM56160.1"/>
    </source>
</evidence>
<reference evidence="1 2" key="1">
    <citation type="submission" date="2011-08" db="EMBL/GenBank/DDBJ databases">
        <authorList>
            <person name="Weinstock G."/>
            <person name="Sodergren E."/>
            <person name="Clifton S."/>
            <person name="Fulton L."/>
            <person name="Fulton B."/>
            <person name="Courtney L."/>
            <person name="Fronick C."/>
            <person name="Harrison M."/>
            <person name="Strong C."/>
            <person name="Farmer C."/>
            <person name="Delahaunty K."/>
            <person name="Markovic C."/>
            <person name="Hall O."/>
            <person name="Minx P."/>
            <person name="Tomlinson C."/>
            <person name="Mitreva M."/>
            <person name="Hou S."/>
            <person name="Chen J."/>
            <person name="Wollam A."/>
            <person name="Pepin K.H."/>
            <person name="Johnson M."/>
            <person name="Bhonagiri V."/>
            <person name="Zhang X."/>
            <person name="Suruliraj S."/>
            <person name="Warren W."/>
            <person name="Chinwalla A."/>
            <person name="Mardis E.R."/>
            <person name="Wilson R.K."/>
        </authorList>
    </citation>
    <scope>NUCLEOTIDE SEQUENCE [LARGE SCALE GENOMIC DNA]</scope>
    <source>
        <strain evidence="1 2">F0432</strain>
    </source>
</reference>
<protein>
    <submittedName>
        <fullName evidence="1">Uncharacterized protein</fullName>
    </submittedName>
</protein>
<gene>
    <name evidence="1" type="ORF">HMPREF9080_00066</name>
</gene>
<dbReference type="AlphaFoldDB" id="G9ZBE3"/>
<dbReference type="HOGENOM" id="CLU_2179092_0_0_6"/>
<proteinExistence type="predicted"/>
<name>G9ZBE3_9GAMM</name>
<dbReference type="EMBL" id="AGCM01000003">
    <property type="protein sequence ID" value="EHM56160.1"/>
    <property type="molecule type" value="Genomic_DNA"/>
</dbReference>